<dbReference type="InterPro" id="IPR009061">
    <property type="entry name" value="DNA-bd_dom_put_sf"/>
</dbReference>
<dbReference type="AlphaFoldDB" id="A0A1H7S5N2"/>
<dbReference type="Gene3D" id="1.10.1660.10">
    <property type="match status" value="1"/>
</dbReference>
<organism evidence="3 4">
    <name type="scientific">Atopomonas hussainii</name>
    <dbReference type="NCBI Taxonomy" id="1429083"/>
    <lineage>
        <taxon>Bacteria</taxon>
        <taxon>Pseudomonadati</taxon>
        <taxon>Pseudomonadota</taxon>
        <taxon>Gammaproteobacteria</taxon>
        <taxon>Pseudomonadales</taxon>
        <taxon>Pseudomonadaceae</taxon>
        <taxon>Atopomonas</taxon>
    </lineage>
</organism>
<dbReference type="InterPro" id="IPR000551">
    <property type="entry name" value="MerR-type_HTH_dom"/>
</dbReference>
<dbReference type="SMART" id="SM00422">
    <property type="entry name" value="HTH_MERR"/>
    <property type="match status" value="1"/>
</dbReference>
<evidence type="ECO:0000313" key="4">
    <source>
        <dbReference type="Proteomes" id="UP000185766"/>
    </source>
</evidence>
<keyword evidence="4" id="KW-1185">Reference proteome</keyword>
<dbReference type="PROSITE" id="PS50937">
    <property type="entry name" value="HTH_MERR_2"/>
    <property type="match status" value="1"/>
</dbReference>
<accession>A0A1H7S5N2</accession>
<evidence type="ECO:0000256" key="1">
    <source>
        <dbReference type="ARBA" id="ARBA00023125"/>
    </source>
</evidence>
<dbReference type="EMBL" id="FOAS01000017">
    <property type="protein sequence ID" value="SEL66827.1"/>
    <property type="molecule type" value="Genomic_DNA"/>
</dbReference>
<dbReference type="PANTHER" id="PTHR30204">
    <property type="entry name" value="REDOX-CYCLING DRUG-SENSING TRANSCRIPTIONAL ACTIVATOR SOXR"/>
    <property type="match status" value="1"/>
</dbReference>
<dbReference type="GO" id="GO:0003700">
    <property type="term" value="F:DNA-binding transcription factor activity"/>
    <property type="evidence" value="ECO:0007669"/>
    <property type="project" value="InterPro"/>
</dbReference>
<proteinExistence type="predicted"/>
<evidence type="ECO:0000259" key="2">
    <source>
        <dbReference type="PROSITE" id="PS50937"/>
    </source>
</evidence>
<dbReference type="Proteomes" id="UP000185766">
    <property type="component" value="Unassembled WGS sequence"/>
</dbReference>
<protein>
    <submittedName>
        <fullName evidence="3">DNA-binding transcriptional regulator, MerR family</fullName>
    </submittedName>
</protein>
<dbReference type="GO" id="GO:0003677">
    <property type="term" value="F:DNA binding"/>
    <property type="evidence" value="ECO:0007669"/>
    <property type="project" value="UniProtKB-KW"/>
</dbReference>
<feature type="domain" description="HTH merR-type" evidence="2">
    <location>
        <begin position="1"/>
        <end position="68"/>
    </location>
</feature>
<evidence type="ECO:0000313" key="3">
    <source>
        <dbReference type="EMBL" id="SEL66827.1"/>
    </source>
</evidence>
<reference evidence="3 4" key="1">
    <citation type="submission" date="2016-10" db="EMBL/GenBank/DDBJ databases">
        <authorList>
            <person name="de Groot N.N."/>
        </authorList>
    </citation>
    <scope>NUCLEOTIDE SEQUENCE [LARGE SCALE GENOMIC DNA]</scope>
    <source>
        <strain evidence="3 4">JCM 19513</strain>
    </source>
</reference>
<keyword evidence="1 3" id="KW-0238">DNA-binding</keyword>
<sequence length="137" mass="15301">MDIGEVAKLSGLPASTLRFYEQKGLIRSSGRHGLRRQFNEQVLQQLALISLACQVGFSLDDVGQMFQRADGEIDRQLLRDKAAELNGQIRRLTRMRDGLLHAAECQAPSHFECPNFLRILKLAGRRPRAGKNSAPST</sequence>
<dbReference type="InterPro" id="IPR047057">
    <property type="entry name" value="MerR_fam"/>
</dbReference>
<name>A0A1H7S5N2_9GAMM</name>
<gene>
    <name evidence="3" type="ORF">SAMN05216214_1177</name>
</gene>
<dbReference type="PRINTS" id="PR00040">
    <property type="entry name" value="HTHMERR"/>
</dbReference>
<dbReference type="CDD" id="cd04781">
    <property type="entry name" value="HTH_MerR-like_sg6"/>
    <property type="match status" value="1"/>
</dbReference>
<dbReference type="Pfam" id="PF13411">
    <property type="entry name" value="MerR_1"/>
    <property type="match status" value="1"/>
</dbReference>
<dbReference type="PANTHER" id="PTHR30204:SF97">
    <property type="entry name" value="MERR FAMILY REGULATORY PROTEIN"/>
    <property type="match status" value="1"/>
</dbReference>
<dbReference type="RefSeq" id="WP_074870195.1">
    <property type="nucleotide sequence ID" value="NZ_FOAS01000017.1"/>
</dbReference>
<dbReference type="SUPFAM" id="SSF46955">
    <property type="entry name" value="Putative DNA-binding domain"/>
    <property type="match status" value="1"/>
</dbReference>
<dbReference type="STRING" id="1429083.GCA_001885685_00175"/>